<gene>
    <name evidence="1" type="ORF">BPAG_LOCUS2993</name>
</gene>
<accession>A0A0N4T493</accession>
<dbReference type="Proteomes" id="UP000278627">
    <property type="component" value="Unassembled WGS sequence"/>
</dbReference>
<evidence type="ECO:0000313" key="2">
    <source>
        <dbReference type="Proteomes" id="UP000278627"/>
    </source>
</evidence>
<organism evidence="3">
    <name type="scientific">Brugia pahangi</name>
    <name type="common">Filarial nematode worm</name>
    <dbReference type="NCBI Taxonomy" id="6280"/>
    <lineage>
        <taxon>Eukaryota</taxon>
        <taxon>Metazoa</taxon>
        <taxon>Ecdysozoa</taxon>
        <taxon>Nematoda</taxon>
        <taxon>Chromadorea</taxon>
        <taxon>Rhabditida</taxon>
        <taxon>Spirurina</taxon>
        <taxon>Spiruromorpha</taxon>
        <taxon>Filarioidea</taxon>
        <taxon>Onchocercidae</taxon>
        <taxon>Brugia</taxon>
    </lineage>
</organism>
<dbReference type="EMBL" id="UZAD01000643">
    <property type="protein sequence ID" value="VDN84179.1"/>
    <property type="molecule type" value="Genomic_DNA"/>
</dbReference>
<proteinExistence type="predicted"/>
<dbReference type="AlphaFoldDB" id="A0A0N4T493"/>
<evidence type="ECO:0000313" key="3">
    <source>
        <dbReference type="WBParaSite" id="BPAG_0000302301-mRNA-1"/>
    </source>
</evidence>
<reference evidence="3" key="1">
    <citation type="submission" date="2017-02" db="UniProtKB">
        <authorList>
            <consortium name="WormBaseParasite"/>
        </authorList>
    </citation>
    <scope>IDENTIFICATION</scope>
</reference>
<reference evidence="1 2" key="2">
    <citation type="submission" date="2018-11" db="EMBL/GenBank/DDBJ databases">
        <authorList>
            <consortium name="Pathogen Informatics"/>
        </authorList>
    </citation>
    <scope>NUCLEOTIDE SEQUENCE [LARGE SCALE GENOMIC DNA]</scope>
</reference>
<dbReference type="WBParaSite" id="BPAG_0000302301-mRNA-1">
    <property type="protein sequence ID" value="BPAG_0000302301-mRNA-1"/>
    <property type="gene ID" value="BPAG_0000302301"/>
</dbReference>
<protein>
    <submittedName>
        <fullName evidence="3">BTB domain-containing protein</fullName>
    </submittedName>
</protein>
<name>A0A0N4T493_BRUPA</name>
<evidence type="ECO:0000313" key="1">
    <source>
        <dbReference type="EMBL" id="VDN84179.1"/>
    </source>
</evidence>
<sequence>MASSNNGKCRISSYCVIIRNPKQIKLTMECNKQSLKLDNTEFVINEEQMIAMSNFFKRMLISGGKKKIIVLDELKQKEPCFDAIGLAIAISFADGYAKIPLNRIINALAAANALEMWDMRKAIIEQLRILASKPESAPFAINVAVCNLEKNKAKYVVKQSLDKFNEIIKQNSFLAINDASFEFLISLFIYEHSTTSENQVAIGLAAQAIKVWCCNDDQRYTFVKNILNKLRLFCNFDFIDQIERLTDQNLAIHSLRDKVELVNDAGTQHNTFKMISITGGDPITDSDEPLKFETFRQIELPAVKPDANGIRHYSFTIEFEAPKELLLSNKPKLIGLQLEAIVECPN</sequence>
<keyword evidence="2" id="KW-1185">Reference proteome</keyword>